<dbReference type="InterPro" id="IPR014623">
    <property type="entry name" value="Tfc7/tau55"/>
</dbReference>
<dbReference type="InterPro" id="IPR019481">
    <property type="entry name" value="TFIIIC_triple_barrel"/>
</dbReference>
<protein>
    <submittedName>
        <fullName evidence="3">Transcription factor TFIIIC subunit</fullName>
    </submittedName>
</protein>
<dbReference type="PIRSF" id="PIRSF036802">
    <property type="entry name" value="Tau55_TFC7"/>
    <property type="match status" value="1"/>
</dbReference>
<dbReference type="InterPro" id="IPR051710">
    <property type="entry name" value="Phosphatase_SH3-domain"/>
</dbReference>
<name>A0AAV5RTL3_MAUHU</name>
<evidence type="ECO:0000256" key="1">
    <source>
        <dbReference type="SAM" id="MobiDB-lite"/>
    </source>
</evidence>
<feature type="domain" description="Transcription factor TFIIIC triple barrel" evidence="2">
    <location>
        <begin position="280"/>
        <end position="398"/>
    </location>
</feature>
<sequence length="402" mass="43659">MTVRNVYIARHAYTAAWLPEQEQPNSRTGAPGDLPLTDHGVQQAKDLAHYLLSIDMQPDMVFCAPSYACLETAKPVGGLLDVPVFVERGLGEWHEPGSPAIADPVDFATLNSLFPGLLKEEWGSGTTIEPSGQGETREELFVRCSLVIAQLLARVEAVYPDVENVLLVTHAPVKIALGLNLLQLSGCDSPIDEDSAVLQADVCSLDKYQSATATQTEDNDENDGTAMPTSSSAVAVPWTITMNNNTEFLRDGEERRWSFQGASAKDDTNTSNTAPGDEGETETVYVSVDLANGSYKEKLEIERNAIFQYSGLEQDRPLVRIGDKLYEGQWGKLLGTELAFPDAATINKRGDSAETTASGDATPSDGDSNAPGAAKTRKQELRHAEKIYRIVDRLTLRGLQPM</sequence>
<dbReference type="Pfam" id="PF10419">
    <property type="entry name" value="TFIIIC_sub6"/>
    <property type="match status" value="1"/>
</dbReference>
<organism evidence="3 4">
    <name type="scientific">Maudiozyma humilis</name>
    <name type="common">Sour dough yeast</name>
    <name type="synonym">Kazachstania humilis</name>
    <dbReference type="NCBI Taxonomy" id="51915"/>
    <lineage>
        <taxon>Eukaryota</taxon>
        <taxon>Fungi</taxon>
        <taxon>Dikarya</taxon>
        <taxon>Ascomycota</taxon>
        <taxon>Saccharomycotina</taxon>
        <taxon>Saccharomycetes</taxon>
        <taxon>Saccharomycetales</taxon>
        <taxon>Saccharomycetaceae</taxon>
        <taxon>Maudiozyma</taxon>
    </lineage>
</organism>
<dbReference type="Gene3D" id="2.60.40.4370">
    <property type="match status" value="1"/>
</dbReference>
<dbReference type="CDD" id="cd07067">
    <property type="entry name" value="HP_PGM_like"/>
    <property type="match status" value="1"/>
</dbReference>
<gene>
    <name evidence="3" type="ORF">DAKH74_010780</name>
</gene>
<dbReference type="AlphaFoldDB" id="A0AAV5RTL3"/>
<dbReference type="PANTHER" id="PTHR16469">
    <property type="entry name" value="UBIQUITIN-ASSOCIATED AND SH3 DOMAIN-CONTAINING BA-RELATED"/>
    <property type="match status" value="1"/>
</dbReference>
<dbReference type="InterPro" id="IPR013078">
    <property type="entry name" value="His_Pase_superF_clade-1"/>
</dbReference>
<feature type="region of interest" description="Disordered" evidence="1">
    <location>
        <begin position="350"/>
        <end position="380"/>
    </location>
</feature>
<dbReference type="PANTHER" id="PTHR16469:SF51">
    <property type="entry name" value="TRANSCRIPTION FACTOR TAU 55 KDA SUBUNIT"/>
    <property type="match status" value="1"/>
</dbReference>
<keyword evidence="4" id="KW-1185">Reference proteome</keyword>
<dbReference type="EMBL" id="BTGD01000003">
    <property type="protein sequence ID" value="GMM54462.1"/>
    <property type="molecule type" value="Genomic_DNA"/>
</dbReference>
<evidence type="ECO:0000313" key="4">
    <source>
        <dbReference type="Proteomes" id="UP001377567"/>
    </source>
</evidence>
<evidence type="ECO:0000313" key="3">
    <source>
        <dbReference type="EMBL" id="GMM54462.1"/>
    </source>
</evidence>
<feature type="region of interest" description="Disordered" evidence="1">
    <location>
        <begin position="260"/>
        <end position="282"/>
    </location>
</feature>
<evidence type="ECO:0000259" key="2">
    <source>
        <dbReference type="Pfam" id="PF10419"/>
    </source>
</evidence>
<dbReference type="Pfam" id="PF00300">
    <property type="entry name" value="His_Phos_1"/>
    <property type="match status" value="1"/>
</dbReference>
<accession>A0AAV5RTL3</accession>
<proteinExistence type="predicted"/>
<dbReference type="SUPFAM" id="SSF53254">
    <property type="entry name" value="Phosphoglycerate mutase-like"/>
    <property type="match status" value="1"/>
</dbReference>
<dbReference type="Proteomes" id="UP001377567">
    <property type="component" value="Unassembled WGS sequence"/>
</dbReference>
<dbReference type="InterPro" id="IPR029033">
    <property type="entry name" value="His_PPase_superfam"/>
</dbReference>
<reference evidence="3 4" key="1">
    <citation type="journal article" date="2023" name="Elife">
        <title>Identification of key yeast species and microbe-microbe interactions impacting larval growth of Drosophila in the wild.</title>
        <authorList>
            <person name="Mure A."/>
            <person name="Sugiura Y."/>
            <person name="Maeda R."/>
            <person name="Honda K."/>
            <person name="Sakurai N."/>
            <person name="Takahashi Y."/>
            <person name="Watada M."/>
            <person name="Katoh T."/>
            <person name="Gotoh A."/>
            <person name="Gotoh Y."/>
            <person name="Taniguchi I."/>
            <person name="Nakamura K."/>
            <person name="Hayashi T."/>
            <person name="Katayama T."/>
            <person name="Uemura T."/>
            <person name="Hattori Y."/>
        </authorList>
    </citation>
    <scope>NUCLEOTIDE SEQUENCE [LARGE SCALE GENOMIC DNA]</scope>
    <source>
        <strain evidence="3 4">KH-74</strain>
    </source>
</reference>
<comment type="caution">
    <text evidence="3">The sequence shown here is derived from an EMBL/GenBank/DDBJ whole genome shotgun (WGS) entry which is preliminary data.</text>
</comment>
<feature type="region of interest" description="Disordered" evidence="1">
    <location>
        <begin position="212"/>
        <end position="231"/>
    </location>
</feature>
<feature type="compositionally biased region" description="Polar residues" evidence="1">
    <location>
        <begin position="353"/>
        <end position="367"/>
    </location>
</feature>
<dbReference type="Gene3D" id="3.40.50.1240">
    <property type="entry name" value="Phosphoglycerate mutase-like"/>
    <property type="match status" value="1"/>
</dbReference>